<evidence type="ECO:0000256" key="2">
    <source>
        <dbReference type="SAM" id="MobiDB-lite"/>
    </source>
</evidence>
<dbReference type="PANTHER" id="PTHR43591:SF10">
    <property type="entry name" value="ABC TRANSMEMBRANE TYPE-1 DOMAIN-CONTAINING PROTEIN-RELATED"/>
    <property type="match status" value="1"/>
</dbReference>
<feature type="region of interest" description="Disordered" evidence="2">
    <location>
        <begin position="66"/>
        <end position="119"/>
    </location>
</feature>
<dbReference type="EMBL" id="JAPCWZ010000009">
    <property type="protein sequence ID" value="KAK8851018.1"/>
    <property type="molecule type" value="Genomic_DNA"/>
</dbReference>
<protein>
    <submittedName>
        <fullName evidence="3">Secondary metabolism regulator LAE1</fullName>
    </submittedName>
</protein>
<organism evidence="3 4">
    <name type="scientific">Apiospora arundinis</name>
    <dbReference type="NCBI Taxonomy" id="335852"/>
    <lineage>
        <taxon>Eukaryota</taxon>
        <taxon>Fungi</taxon>
        <taxon>Dikarya</taxon>
        <taxon>Ascomycota</taxon>
        <taxon>Pezizomycotina</taxon>
        <taxon>Sordariomycetes</taxon>
        <taxon>Xylariomycetidae</taxon>
        <taxon>Amphisphaeriales</taxon>
        <taxon>Apiosporaceae</taxon>
        <taxon>Apiospora</taxon>
    </lineage>
</organism>
<dbReference type="CDD" id="cd02440">
    <property type="entry name" value="AdoMet_MTases"/>
    <property type="match status" value="1"/>
</dbReference>
<feature type="compositionally biased region" description="Polar residues" evidence="2">
    <location>
        <begin position="66"/>
        <end position="98"/>
    </location>
</feature>
<evidence type="ECO:0000256" key="1">
    <source>
        <dbReference type="ARBA" id="ARBA00038158"/>
    </source>
</evidence>
<evidence type="ECO:0000313" key="3">
    <source>
        <dbReference type="EMBL" id="KAK8851018.1"/>
    </source>
</evidence>
<keyword evidence="4" id="KW-1185">Reference proteome</keyword>
<dbReference type="InterPro" id="IPR029063">
    <property type="entry name" value="SAM-dependent_MTases_sf"/>
</dbReference>
<gene>
    <name evidence="3" type="ORF">PGQ11_013497</name>
</gene>
<accession>A0ABR2HQ23</accession>
<comment type="caution">
    <text evidence="3">The sequence shown here is derived from an EMBL/GenBank/DDBJ whole genome shotgun (WGS) entry which is preliminary data.</text>
</comment>
<feature type="compositionally biased region" description="Acidic residues" evidence="2">
    <location>
        <begin position="100"/>
        <end position="113"/>
    </location>
</feature>
<dbReference type="Proteomes" id="UP001390339">
    <property type="component" value="Unassembled WGS sequence"/>
</dbReference>
<dbReference type="SUPFAM" id="SSF53335">
    <property type="entry name" value="S-adenosyl-L-methionine-dependent methyltransferases"/>
    <property type="match status" value="1"/>
</dbReference>
<dbReference type="Gene3D" id="3.40.50.150">
    <property type="entry name" value="Vaccinia Virus protein VP39"/>
    <property type="match status" value="1"/>
</dbReference>
<evidence type="ECO:0000313" key="4">
    <source>
        <dbReference type="Proteomes" id="UP001390339"/>
    </source>
</evidence>
<comment type="similarity">
    <text evidence="1">Belongs to the methyltransferase superfamily. LaeA methyltransferase family.</text>
</comment>
<reference evidence="3 4" key="1">
    <citation type="journal article" date="2024" name="IMA Fungus">
        <title>Apiospora arundinis, a panoply of carbohydrate-active enzymes and secondary metabolites.</title>
        <authorList>
            <person name="Sorensen T."/>
            <person name="Petersen C."/>
            <person name="Muurmann A.T."/>
            <person name="Christiansen J.V."/>
            <person name="Brundto M.L."/>
            <person name="Overgaard C.K."/>
            <person name="Boysen A.T."/>
            <person name="Wollenberg R.D."/>
            <person name="Larsen T.O."/>
            <person name="Sorensen J.L."/>
            <person name="Nielsen K.L."/>
            <person name="Sondergaard T.E."/>
        </authorList>
    </citation>
    <scope>NUCLEOTIDE SEQUENCE [LARGE SCALE GENOMIC DNA]</scope>
    <source>
        <strain evidence="3 4">AAU 773</strain>
    </source>
</reference>
<dbReference type="PANTHER" id="PTHR43591">
    <property type="entry name" value="METHYLTRANSFERASE"/>
    <property type="match status" value="1"/>
</dbReference>
<dbReference type="Pfam" id="PF13489">
    <property type="entry name" value="Methyltransf_23"/>
    <property type="match status" value="1"/>
</dbReference>
<sequence>MAGPAFPLPTMKLQLVAQENSVPVQGQLIASVASVASPSSALADQVRNAAAALFLAMGDGKDGSPNLSMVSLPTNASWSESSDAGQSSIAPGSPSTIESGEFEPSDFDEESLLDDSTSVGSSVYGHSYRNGRRYHKYRHGRYPIPNDETEQNREDMLHAMMMEVTNGRLFYAPIDENPQKIVDLGTGTGIWAIEVGDVFPSAEVTGLDLSPIQPVWVPPNVKFLVDDVEDTWLNGDNIDFVHMRNMIPILSSPVALLKQVFDNLKPGGWVELQDVDGAVHCDDGTLPSDWPLVKFCDLMVEAFAKLGTRSHAAMFGGNYLHEAGFVNIQHRTAKLPYGTWPADKTTRLVGLYYRTAAEDFFPAMGAIQMPLLGWSKEEMEVFFAQCRSCMRDESVHAYGLMHFWSAQKPERC</sequence>
<proteinExistence type="inferred from homology"/>
<name>A0ABR2HQ23_9PEZI</name>